<evidence type="ECO:0000313" key="4">
    <source>
        <dbReference type="Proteomes" id="UP001642360"/>
    </source>
</evidence>
<accession>A0ABC8UBN8</accession>
<comment type="caution">
    <text evidence="3">The sequence shown here is derived from an EMBL/GenBank/DDBJ whole genome shotgun (WGS) entry which is preliminary data.</text>
</comment>
<evidence type="ECO:0000256" key="1">
    <source>
        <dbReference type="SAM" id="MobiDB-lite"/>
    </source>
</evidence>
<keyword evidence="4" id="KW-1185">Reference proteome</keyword>
<feature type="compositionally biased region" description="Polar residues" evidence="1">
    <location>
        <begin position="206"/>
        <end position="216"/>
    </location>
</feature>
<feature type="transmembrane region" description="Helical" evidence="2">
    <location>
        <begin position="308"/>
        <end position="331"/>
    </location>
</feature>
<feature type="transmembrane region" description="Helical" evidence="2">
    <location>
        <begin position="366"/>
        <end position="383"/>
    </location>
</feature>
<keyword evidence="2" id="KW-1133">Transmembrane helix</keyword>
<keyword evidence="2" id="KW-0472">Membrane</keyword>
<feature type="transmembrane region" description="Helical" evidence="2">
    <location>
        <begin position="337"/>
        <end position="359"/>
    </location>
</feature>
<evidence type="ECO:0000313" key="3">
    <source>
        <dbReference type="EMBL" id="CAK9178775.1"/>
    </source>
</evidence>
<dbReference type="Proteomes" id="UP001642360">
    <property type="component" value="Unassembled WGS sequence"/>
</dbReference>
<dbReference type="EMBL" id="CAUOFW020007314">
    <property type="protein sequence ID" value="CAK9178775.1"/>
    <property type="molecule type" value="Genomic_DNA"/>
</dbReference>
<feature type="compositionally biased region" description="Polar residues" evidence="1">
    <location>
        <begin position="112"/>
        <end position="123"/>
    </location>
</feature>
<evidence type="ECO:0000256" key="2">
    <source>
        <dbReference type="SAM" id="Phobius"/>
    </source>
</evidence>
<protein>
    <submittedName>
        <fullName evidence="3">Uncharacterized protein</fullName>
    </submittedName>
</protein>
<gene>
    <name evidence="3" type="ORF">ILEXP_LOCUS48702</name>
</gene>
<keyword evidence="2" id="KW-0812">Transmembrane</keyword>
<dbReference type="AlphaFoldDB" id="A0ABC8UBN8"/>
<sequence length="543" mass="59344">MDPLRYNNTNPMPPFPQVRHHQLTAQLPPASSFPVNASPSTNNHIPSPELGIHTPNALTNIQITHGVNANPQSSLNLHIQSSPKDPSADHILLQSHFPSAEQGNHPPVPVLNAQNDQGAQSSPTSITFGSFMSVNASKPAKRVVFDNGNQACTSHQTKLKSFLKQKANEIRENQETDCYTPALDRGDHHDLEGQNDKVGDSKEAQGTESIPDTTGSNKEKDDMESGSVAQKRFHAVFIQVVNALKWQAFMIKPKKEEGRYGKDMLQDLRIAPPFSIITKVKWITWEPPAMTMMKLNVDGASKGLMVRLVHWMSGVLGFVDLGFSWTLFWFYEVSHCCPLLFLVGHLCVSGLPGLFLFVLTPPLCSMAWLVLLLLPAVLLPLFFDAACPGLELLCSSGFQLYCSCWDPHCLAYLRWDPVALLGIMDSCGVLVGSGLKGTAHVTAHGTAPVNSVNASGAGFNCLGLLLEFQMEFQLLCSASAALVIAVMKELDKSRLQMYHARSQIGNCNRLSKPGIGCPCGGEFAADDCWLDGYHEDSAPRPSY</sequence>
<proteinExistence type="predicted"/>
<reference evidence="3 4" key="1">
    <citation type="submission" date="2024-02" db="EMBL/GenBank/DDBJ databases">
        <authorList>
            <person name="Vignale AGUSTIN F."/>
            <person name="Sosa J E."/>
            <person name="Modenutti C."/>
        </authorList>
    </citation>
    <scope>NUCLEOTIDE SEQUENCE [LARGE SCALE GENOMIC DNA]</scope>
</reference>
<organism evidence="3 4">
    <name type="scientific">Ilex paraguariensis</name>
    <name type="common">yerba mate</name>
    <dbReference type="NCBI Taxonomy" id="185542"/>
    <lineage>
        <taxon>Eukaryota</taxon>
        <taxon>Viridiplantae</taxon>
        <taxon>Streptophyta</taxon>
        <taxon>Embryophyta</taxon>
        <taxon>Tracheophyta</taxon>
        <taxon>Spermatophyta</taxon>
        <taxon>Magnoliopsida</taxon>
        <taxon>eudicotyledons</taxon>
        <taxon>Gunneridae</taxon>
        <taxon>Pentapetalae</taxon>
        <taxon>asterids</taxon>
        <taxon>campanulids</taxon>
        <taxon>Aquifoliales</taxon>
        <taxon>Aquifoliaceae</taxon>
        <taxon>Ilex</taxon>
    </lineage>
</organism>
<feature type="compositionally biased region" description="Basic and acidic residues" evidence="1">
    <location>
        <begin position="184"/>
        <end position="205"/>
    </location>
</feature>
<feature type="region of interest" description="Disordered" evidence="1">
    <location>
        <begin position="174"/>
        <end position="225"/>
    </location>
</feature>
<name>A0ABC8UBN8_9AQUA</name>
<feature type="region of interest" description="Disordered" evidence="1">
    <location>
        <begin position="98"/>
        <end position="123"/>
    </location>
</feature>